<dbReference type="KEGG" id="dol:Dole_1270"/>
<dbReference type="STRING" id="96561.Dole_1270"/>
<dbReference type="AlphaFoldDB" id="A8ZY69"/>
<dbReference type="RefSeq" id="WP_012174693.1">
    <property type="nucleotide sequence ID" value="NC_009943.1"/>
</dbReference>
<accession>A8ZY69</accession>
<reference evidence="2 3" key="1">
    <citation type="submission" date="2007-10" db="EMBL/GenBank/DDBJ databases">
        <title>Complete sequence of Desulfococcus oleovorans Hxd3.</title>
        <authorList>
            <consortium name="US DOE Joint Genome Institute"/>
            <person name="Copeland A."/>
            <person name="Lucas S."/>
            <person name="Lapidus A."/>
            <person name="Barry K."/>
            <person name="Glavina del Rio T."/>
            <person name="Dalin E."/>
            <person name="Tice H."/>
            <person name="Pitluck S."/>
            <person name="Kiss H."/>
            <person name="Brettin T."/>
            <person name="Bruce D."/>
            <person name="Detter J.C."/>
            <person name="Han C."/>
            <person name="Schmutz J."/>
            <person name="Larimer F."/>
            <person name="Land M."/>
            <person name="Hauser L."/>
            <person name="Kyrpides N."/>
            <person name="Kim E."/>
            <person name="Wawrik B."/>
            <person name="Richardson P."/>
        </authorList>
    </citation>
    <scope>NUCLEOTIDE SEQUENCE [LARGE SCALE GENOMIC DNA]</scope>
    <source>
        <strain evidence="3">DSM 6200 / JCM 39069 / Hxd3</strain>
    </source>
</reference>
<feature type="compositionally biased region" description="Low complexity" evidence="1">
    <location>
        <begin position="96"/>
        <end position="124"/>
    </location>
</feature>
<organism evidence="2 3">
    <name type="scientific">Desulfosudis oleivorans (strain DSM 6200 / JCM 39069 / Hxd3)</name>
    <name type="common">Desulfococcus oleovorans</name>
    <dbReference type="NCBI Taxonomy" id="96561"/>
    <lineage>
        <taxon>Bacteria</taxon>
        <taxon>Pseudomonadati</taxon>
        <taxon>Thermodesulfobacteriota</taxon>
        <taxon>Desulfobacteria</taxon>
        <taxon>Desulfobacterales</taxon>
        <taxon>Desulfosudaceae</taxon>
        <taxon>Desulfosudis</taxon>
    </lineage>
</organism>
<evidence type="ECO:0000256" key="1">
    <source>
        <dbReference type="SAM" id="MobiDB-lite"/>
    </source>
</evidence>
<evidence type="ECO:0000313" key="2">
    <source>
        <dbReference type="EMBL" id="ABW67076.1"/>
    </source>
</evidence>
<sequence>MKITDAKAIQTGEKDLMDAILRDLDWAMIEETLKTKYSLNLGADRMAFRQGDLVVHQNQVAYKLDFDVQVTLSVMVDRKGECFDVVTTAAEEKSPTTEASSPAAAEPPAAGPEHTEDAAAIDPAPDSPPAPAPAEASPFITSNMDTSRMASEIADLIADINRS</sequence>
<proteinExistence type="predicted"/>
<protein>
    <submittedName>
        <fullName evidence="2">Uncharacterized protein</fullName>
    </submittedName>
</protein>
<keyword evidence="3" id="KW-1185">Reference proteome</keyword>
<feature type="region of interest" description="Disordered" evidence="1">
    <location>
        <begin position="90"/>
        <end position="146"/>
    </location>
</feature>
<dbReference type="HOGENOM" id="CLU_1624474_0_0_7"/>
<dbReference type="OrthoDB" id="5419883at2"/>
<dbReference type="eggNOG" id="ENOG5032W47">
    <property type="taxonomic scope" value="Bacteria"/>
</dbReference>
<dbReference type="EMBL" id="CP000859">
    <property type="protein sequence ID" value="ABW67076.1"/>
    <property type="molecule type" value="Genomic_DNA"/>
</dbReference>
<name>A8ZY69_DESOH</name>
<gene>
    <name evidence="2" type="ordered locus">Dole_1270</name>
</gene>
<evidence type="ECO:0000313" key="3">
    <source>
        <dbReference type="Proteomes" id="UP000008561"/>
    </source>
</evidence>
<dbReference type="Proteomes" id="UP000008561">
    <property type="component" value="Chromosome"/>
</dbReference>